<feature type="transmembrane region" description="Helical" evidence="1">
    <location>
        <begin position="191"/>
        <end position="210"/>
    </location>
</feature>
<feature type="transmembrane region" description="Helical" evidence="1">
    <location>
        <begin position="62"/>
        <end position="84"/>
    </location>
</feature>
<feature type="transmembrane region" description="Helical" evidence="1">
    <location>
        <begin position="120"/>
        <end position="139"/>
    </location>
</feature>
<feature type="transmembrane region" description="Helical" evidence="1">
    <location>
        <begin position="6"/>
        <end position="25"/>
    </location>
</feature>
<dbReference type="Proteomes" id="UP001226691">
    <property type="component" value="Unassembled WGS sequence"/>
</dbReference>
<name>A0ABU0TRY1_MICTR</name>
<keyword evidence="1" id="KW-1133">Transmembrane helix</keyword>
<feature type="transmembrane region" description="Helical" evidence="1">
    <location>
        <begin position="37"/>
        <end position="56"/>
    </location>
</feature>
<dbReference type="EMBL" id="JAUTBF010000001">
    <property type="protein sequence ID" value="MDQ1122418.1"/>
    <property type="molecule type" value="Genomic_DNA"/>
</dbReference>
<feature type="domain" description="GGDEF" evidence="2">
    <location>
        <begin position="236"/>
        <end position="379"/>
    </location>
</feature>
<gene>
    <name evidence="3" type="ORF">QE412_000991</name>
</gene>
<dbReference type="SUPFAM" id="SSF55073">
    <property type="entry name" value="Nucleotide cyclase"/>
    <property type="match status" value="1"/>
</dbReference>
<evidence type="ECO:0000313" key="4">
    <source>
        <dbReference type="Proteomes" id="UP001226691"/>
    </source>
</evidence>
<reference evidence="3 4" key="1">
    <citation type="submission" date="2023-07" db="EMBL/GenBank/DDBJ databases">
        <title>Functional and genomic diversity of the sorghum phyllosphere microbiome.</title>
        <authorList>
            <person name="Shade A."/>
        </authorList>
    </citation>
    <scope>NUCLEOTIDE SEQUENCE [LARGE SCALE GENOMIC DNA]</scope>
    <source>
        <strain evidence="3 4">SORGH_AS_1207</strain>
    </source>
</reference>
<dbReference type="InterPro" id="IPR000160">
    <property type="entry name" value="GGDEF_dom"/>
</dbReference>
<dbReference type="InterPro" id="IPR029787">
    <property type="entry name" value="Nucleotide_cyclase"/>
</dbReference>
<protein>
    <submittedName>
        <fullName evidence="3">GGDEF domain-containing protein</fullName>
    </submittedName>
</protein>
<feature type="transmembrane region" description="Helical" evidence="1">
    <location>
        <begin position="151"/>
        <end position="171"/>
    </location>
</feature>
<comment type="caution">
    <text evidence="3">The sequence shown here is derived from an EMBL/GenBank/DDBJ whole genome shotgun (WGS) entry which is preliminary data.</text>
</comment>
<organism evidence="3 4">
    <name type="scientific">Microbacterium trichothecenolyticum</name>
    <name type="common">Aureobacterium trichothecenolyticum</name>
    <dbReference type="NCBI Taxonomy" id="69370"/>
    <lineage>
        <taxon>Bacteria</taxon>
        <taxon>Bacillati</taxon>
        <taxon>Actinomycetota</taxon>
        <taxon>Actinomycetes</taxon>
        <taxon>Micrococcales</taxon>
        <taxon>Microbacteriaceae</taxon>
        <taxon>Microbacterium</taxon>
    </lineage>
</organism>
<proteinExistence type="predicted"/>
<evidence type="ECO:0000256" key="1">
    <source>
        <dbReference type="SAM" id="Phobius"/>
    </source>
</evidence>
<evidence type="ECO:0000313" key="3">
    <source>
        <dbReference type="EMBL" id="MDQ1122418.1"/>
    </source>
</evidence>
<dbReference type="RefSeq" id="WP_307480854.1">
    <property type="nucleotide sequence ID" value="NZ_JAUTBF010000001.1"/>
</dbReference>
<sequence length="387" mass="40465">MNLDVLTLHAAASLVIFVATVMYLLDTLMSKDSSAGRLWASAFLSGTLSAVCYLAWLLLPAAWTAVALGNGAFVAATGFIWLGCVSYNRGALRGPVLVMAMAITIVVVSALAAGPDGGDWAGAVPLFLGNALFAVLGAIETRRGTIVRRWSSGGLTAVLIIEGVWFLGRTGVFVTLGPDSDLFRTAFDTRISALLTISLVLAAVIVTSVLRANESALRGLPDILRLSVDRHGVLLRESFEVALAMICVRAAEMGEGVCVIAIRIDDLRRVSTAFGPDDAEQIARELWASVRRHAPTMALVGERDAAGLVAAFTTTATADVRRAARMLHERVVTDLSALGASVVPVAGVGMALSETHGYDAVALVQHADDAAAQAASTGEQPFGLTGH</sequence>
<dbReference type="Pfam" id="PF00990">
    <property type="entry name" value="GGDEF"/>
    <property type="match status" value="1"/>
</dbReference>
<accession>A0ABU0TRY1</accession>
<dbReference type="InterPro" id="IPR043128">
    <property type="entry name" value="Rev_trsase/Diguanyl_cyclase"/>
</dbReference>
<evidence type="ECO:0000259" key="2">
    <source>
        <dbReference type="Pfam" id="PF00990"/>
    </source>
</evidence>
<keyword evidence="1" id="KW-0472">Membrane</keyword>
<dbReference type="Gene3D" id="3.30.70.270">
    <property type="match status" value="1"/>
</dbReference>
<keyword evidence="4" id="KW-1185">Reference proteome</keyword>
<feature type="transmembrane region" description="Helical" evidence="1">
    <location>
        <begin position="96"/>
        <end position="114"/>
    </location>
</feature>
<keyword evidence="1" id="KW-0812">Transmembrane</keyword>